<comment type="caution">
    <text evidence="4">The sequence shown here is derived from an EMBL/GenBank/DDBJ whole genome shotgun (WGS) entry which is preliminary data.</text>
</comment>
<dbReference type="PATRIC" id="fig|396014.3.peg.3047"/>
<dbReference type="Gene3D" id="3.40.50.1820">
    <property type="entry name" value="alpha/beta hydrolase"/>
    <property type="match status" value="1"/>
</dbReference>
<keyword evidence="2" id="KW-0378">Hydrolase</keyword>
<dbReference type="RefSeq" id="WP_038373845.1">
    <property type="nucleotide sequence ID" value="NZ_BAAAOW010000006.1"/>
</dbReference>
<comment type="similarity">
    <text evidence="1">Belongs to the AB hydrolase superfamily.</text>
</comment>
<dbReference type="InterPro" id="IPR050261">
    <property type="entry name" value="FrsA_esterase"/>
</dbReference>
<evidence type="ECO:0000259" key="3">
    <source>
        <dbReference type="Pfam" id="PF05448"/>
    </source>
</evidence>
<dbReference type="SUPFAM" id="SSF53474">
    <property type="entry name" value="alpha/beta-Hydrolases"/>
    <property type="match status" value="1"/>
</dbReference>
<dbReference type="EMBL" id="JDYK01000019">
    <property type="protein sequence ID" value="EWS80069.1"/>
    <property type="molecule type" value="Genomic_DNA"/>
</dbReference>
<dbReference type="OrthoDB" id="3668964at2"/>
<protein>
    <recommendedName>
        <fullName evidence="3">Acetyl xylan esterase domain-containing protein</fullName>
    </recommendedName>
</protein>
<dbReference type="Proteomes" id="UP000023067">
    <property type="component" value="Unassembled WGS sequence"/>
</dbReference>
<dbReference type="HOGENOM" id="CLU_056134_1_0_11"/>
<dbReference type="PANTHER" id="PTHR22946:SF9">
    <property type="entry name" value="POLYKETIDE TRANSFERASE AF380"/>
    <property type="match status" value="1"/>
</dbReference>
<evidence type="ECO:0000313" key="5">
    <source>
        <dbReference type="Proteomes" id="UP000023067"/>
    </source>
</evidence>
<sequence length="311" mass="31669">MSGTARARLRELLGIDRLAATVPARLAGGADAAPGVVSTTEILAADGSVIPAHLLRPDPERDLGAAVVLVAGHGRGIDDLVRTGPADEYHGALAHRVAAAGFTVLCPEMQSFGRRRSAPAPGAEPYGPADNSCRIDAPRHLLAGTTLLGRRVLDAAAAADALRALPGVDAQRVAVAGGSGGGAVALLLAALDETVAASLVATFFCTFEASILAMPHCPCNIVPGLFASEDPALRLDMADIARLIAPRPLVLEAGQADRIFPIDATRSAHAGLAPAWEALGVPAPPLVVTEHGHRFAGEESVDLLAAALGRA</sequence>
<dbReference type="InterPro" id="IPR008391">
    <property type="entry name" value="AXE1_dom"/>
</dbReference>
<keyword evidence="5" id="KW-1185">Reference proteome</keyword>
<evidence type="ECO:0000313" key="4">
    <source>
        <dbReference type="EMBL" id="EWS80069.1"/>
    </source>
</evidence>
<dbReference type="PANTHER" id="PTHR22946">
    <property type="entry name" value="DIENELACTONE HYDROLASE DOMAIN-CONTAINING PROTEIN-RELATED"/>
    <property type="match status" value="1"/>
</dbReference>
<proteinExistence type="inferred from homology"/>
<dbReference type="AlphaFoldDB" id="Z9JPI0"/>
<evidence type="ECO:0000256" key="1">
    <source>
        <dbReference type="ARBA" id="ARBA00008645"/>
    </source>
</evidence>
<reference evidence="4 5" key="1">
    <citation type="submission" date="2014-02" db="EMBL/GenBank/DDBJ databases">
        <title>Genome sequence of Brachybacterium phenoliresistens strain W13A50.</title>
        <authorList>
            <person name="Wang X."/>
        </authorList>
    </citation>
    <scope>NUCLEOTIDE SEQUENCE [LARGE SCALE GENOMIC DNA]</scope>
    <source>
        <strain evidence="4 5">W13A50</strain>
    </source>
</reference>
<feature type="domain" description="Acetyl xylan esterase" evidence="3">
    <location>
        <begin position="146"/>
        <end position="208"/>
    </location>
</feature>
<accession>Z9JPI0</accession>
<dbReference type="GO" id="GO:0052689">
    <property type="term" value="F:carboxylic ester hydrolase activity"/>
    <property type="evidence" value="ECO:0007669"/>
    <property type="project" value="UniProtKB-ARBA"/>
</dbReference>
<dbReference type="eggNOG" id="COG1073">
    <property type="taxonomic scope" value="Bacteria"/>
</dbReference>
<organism evidence="4 5">
    <name type="scientific">Brachybacterium phenoliresistens</name>
    <dbReference type="NCBI Taxonomy" id="396014"/>
    <lineage>
        <taxon>Bacteria</taxon>
        <taxon>Bacillati</taxon>
        <taxon>Actinomycetota</taxon>
        <taxon>Actinomycetes</taxon>
        <taxon>Micrococcales</taxon>
        <taxon>Dermabacteraceae</taxon>
        <taxon>Brachybacterium</taxon>
    </lineage>
</organism>
<dbReference type="InterPro" id="IPR029058">
    <property type="entry name" value="AB_hydrolase_fold"/>
</dbReference>
<evidence type="ECO:0000256" key="2">
    <source>
        <dbReference type="ARBA" id="ARBA00022801"/>
    </source>
</evidence>
<gene>
    <name evidence="4" type="ORF">BF93_05085</name>
</gene>
<dbReference type="STRING" id="396014.BF93_05085"/>
<dbReference type="Pfam" id="PF05448">
    <property type="entry name" value="AXE1"/>
    <property type="match status" value="1"/>
</dbReference>
<name>Z9JPI0_9MICO</name>